<keyword evidence="7 12" id="KW-1133">Transmembrane helix</keyword>
<name>A0AAW0GJF0_9APHY</name>
<keyword evidence="6" id="KW-0256">Endoplasmic reticulum</keyword>
<evidence type="ECO:0000256" key="10">
    <source>
        <dbReference type="ARBA" id="ARBA00023170"/>
    </source>
</evidence>
<keyword evidence="8" id="KW-0342">GTP-binding</keyword>
<organism evidence="13 14">
    <name type="scientific">Cerrena zonata</name>
    <dbReference type="NCBI Taxonomy" id="2478898"/>
    <lineage>
        <taxon>Eukaryota</taxon>
        <taxon>Fungi</taxon>
        <taxon>Dikarya</taxon>
        <taxon>Basidiomycota</taxon>
        <taxon>Agaricomycotina</taxon>
        <taxon>Agaricomycetes</taxon>
        <taxon>Polyporales</taxon>
        <taxon>Cerrenaceae</taxon>
        <taxon>Cerrena</taxon>
    </lineage>
</organism>
<dbReference type="Proteomes" id="UP001385951">
    <property type="component" value="Unassembled WGS sequence"/>
</dbReference>
<evidence type="ECO:0000313" key="13">
    <source>
        <dbReference type="EMBL" id="KAK7693778.1"/>
    </source>
</evidence>
<keyword evidence="5" id="KW-0547">Nucleotide-binding</keyword>
<keyword evidence="9 12" id="KW-0472">Membrane</keyword>
<feature type="transmembrane region" description="Helical" evidence="12">
    <location>
        <begin position="28"/>
        <end position="46"/>
    </location>
</feature>
<evidence type="ECO:0000313" key="14">
    <source>
        <dbReference type="Proteomes" id="UP001385951"/>
    </source>
</evidence>
<comment type="similarity">
    <text evidence="2">Belongs to the SRP receptor beta subunit family.</text>
</comment>
<keyword evidence="4 12" id="KW-0812">Transmembrane</keyword>
<dbReference type="AlphaFoldDB" id="A0AAW0GJF0"/>
<protein>
    <recommendedName>
        <fullName evidence="3">Signal recognition particle receptor subunit beta</fullName>
    </recommendedName>
</protein>
<sequence length="246" mass="26398">MSNETPNTHVTATPEVISPTNIVPTQTLVFASLFLAVLVLAITVLISRKRSSYRGNGLLLVGPSDSGKTAILSTLAYEHTLPTHTSLQTNSSVVTLTEAAKPLLVIDVPGHPRIRDQFKDHLLDAKAIAFIVDASTISRNGAAVAEHLHHILNALTSLPPSHVAPALSIVAHKCDALKASSTATSEQLAINRARSVLERELEKRRTSHAGGVGVESLGEEDEGSSELGRLGLQRRWRIQIRPMGGW</sequence>
<dbReference type="InterPro" id="IPR027417">
    <property type="entry name" value="P-loop_NTPase"/>
</dbReference>
<feature type="region of interest" description="Disordered" evidence="11">
    <location>
        <begin position="201"/>
        <end position="224"/>
    </location>
</feature>
<dbReference type="GO" id="GO:0005525">
    <property type="term" value="F:GTP binding"/>
    <property type="evidence" value="ECO:0007669"/>
    <property type="project" value="UniProtKB-KW"/>
</dbReference>
<evidence type="ECO:0000256" key="7">
    <source>
        <dbReference type="ARBA" id="ARBA00022989"/>
    </source>
</evidence>
<evidence type="ECO:0000256" key="8">
    <source>
        <dbReference type="ARBA" id="ARBA00023134"/>
    </source>
</evidence>
<evidence type="ECO:0000256" key="2">
    <source>
        <dbReference type="ARBA" id="ARBA00005619"/>
    </source>
</evidence>
<dbReference type="EMBL" id="JASBNA010000003">
    <property type="protein sequence ID" value="KAK7693778.1"/>
    <property type="molecule type" value="Genomic_DNA"/>
</dbReference>
<keyword evidence="14" id="KW-1185">Reference proteome</keyword>
<proteinExistence type="inferred from homology"/>
<dbReference type="Gene3D" id="3.40.50.300">
    <property type="entry name" value="P-loop containing nucleotide triphosphate hydrolases"/>
    <property type="match status" value="1"/>
</dbReference>
<comment type="caution">
    <text evidence="13">The sequence shown here is derived from an EMBL/GenBank/DDBJ whole genome shotgun (WGS) entry which is preliminary data.</text>
</comment>
<evidence type="ECO:0000256" key="9">
    <source>
        <dbReference type="ARBA" id="ARBA00023136"/>
    </source>
</evidence>
<gene>
    <name evidence="13" type="ORF">QCA50_003350</name>
</gene>
<evidence type="ECO:0000256" key="5">
    <source>
        <dbReference type="ARBA" id="ARBA00022741"/>
    </source>
</evidence>
<evidence type="ECO:0000256" key="4">
    <source>
        <dbReference type="ARBA" id="ARBA00022692"/>
    </source>
</evidence>
<accession>A0AAW0GJF0</accession>
<dbReference type="GO" id="GO:0005789">
    <property type="term" value="C:endoplasmic reticulum membrane"/>
    <property type="evidence" value="ECO:0007669"/>
    <property type="project" value="UniProtKB-SubCell"/>
</dbReference>
<evidence type="ECO:0000256" key="6">
    <source>
        <dbReference type="ARBA" id="ARBA00022824"/>
    </source>
</evidence>
<evidence type="ECO:0000256" key="11">
    <source>
        <dbReference type="SAM" id="MobiDB-lite"/>
    </source>
</evidence>
<keyword evidence="10" id="KW-0675">Receptor</keyword>
<reference evidence="13 14" key="1">
    <citation type="submission" date="2022-09" db="EMBL/GenBank/DDBJ databases">
        <authorList>
            <person name="Palmer J.M."/>
        </authorList>
    </citation>
    <scope>NUCLEOTIDE SEQUENCE [LARGE SCALE GENOMIC DNA]</scope>
    <source>
        <strain evidence="13 14">DSM 7382</strain>
    </source>
</reference>
<evidence type="ECO:0000256" key="12">
    <source>
        <dbReference type="SAM" id="Phobius"/>
    </source>
</evidence>
<comment type="subcellular location">
    <subcellularLocation>
        <location evidence="1">Endoplasmic reticulum membrane</location>
        <topology evidence="1">Single-pass membrane protein</topology>
    </subcellularLocation>
</comment>
<evidence type="ECO:0000256" key="3">
    <source>
        <dbReference type="ARBA" id="ARBA00020256"/>
    </source>
</evidence>
<evidence type="ECO:0000256" key="1">
    <source>
        <dbReference type="ARBA" id="ARBA00004389"/>
    </source>
</evidence>
<dbReference type="SUPFAM" id="SSF52540">
    <property type="entry name" value="P-loop containing nucleoside triphosphate hydrolases"/>
    <property type="match status" value="1"/>
</dbReference>
<dbReference type="InterPro" id="IPR019009">
    <property type="entry name" value="SRP_receptor_beta_su"/>
</dbReference>
<dbReference type="Pfam" id="PF09439">
    <property type="entry name" value="SRPRB"/>
    <property type="match status" value="1"/>
</dbReference>